<evidence type="ECO:0008006" key="6">
    <source>
        <dbReference type="Google" id="ProtNLM"/>
    </source>
</evidence>
<dbReference type="Proteomes" id="UP000256345">
    <property type="component" value="Unassembled WGS sequence"/>
</dbReference>
<keyword evidence="5" id="KW-1185">Reference proteome</keyword>
<dbReference type="EMBL" id="CP011509">
    <property type="protein sequence ID" value="AKJ06195.1"/>
    <property type="molecule type" value="Genomic_DNA"/>
</dbReference>
<evidence type="ECO:0000313" key="4">
    <source>
        <dbReference type="Proteomes" id="UP000035579"/>
    </source>
</evidence>
<sequence>MAPFVYNRGYAMLTTFRRVSLLALASVLLACATRGATPTSAPSTESPMKTPSVLDSSAEQYVKLVLAVGQHDADYVDAYYGPEAWAKEAEAAKLPLPVIGERTAALVKQVEAVPVPGDALVAMRRRFLLTQLSALGARVRMLSGETLKFDEESQALYAARDPGHTEAEFEAVLAELERLVPSQGSLSERVERFRKDFVIPVEKLDAVFRAAIEESRRRTLKHVALPAHETFTLEYVNNKPWGGYNWFKGSAKSVIQINTDLPLFIMRAIDLAAHEGYPGHHVYNALLEQHLVHERGWVEFSVYPLFSPMSLIAEGSANHGIELAFPDAEAYLRDVLFPLAGLDPKRAADYVRMEELTEKLSYVVNEVARRYLDGTMSREEGRDWLVRYGLLSPERATQRMAFIDHNRSYVINYNLGRDMVKQYVERKAGSGASHERRWEVFRELLSSPALPADLR</sequence>
<keyword evidence="1" id="KW-0732">Signal</keyword>
<feature type="signal peptide" evidence="1">
    <location>
        <begin position="1"/>
        <end position="25"/>
    </location>
</feature>
<accession>A0AAC8THS5</accession>
<evidence type="ECO:0000313" key="5">
    <source>
        <dbReference type="Proteomes" id="UP000256345"/>
    </source>
</evidence>
<feature type="chain" id="PRO_5042152318" description="DUF885 domain-containing protein" evidence="1">
    <location>
        <begin position="26"/>
        <end position="455"/>
    </location>
</feature>
<name>A0AAC8THS5_9BACT</name>
<reference evidence="3 5" key="2">
    <citation type="submission" date="2018-08" db="EMBL/GenBank/DDBJ databases">
        <title>Genomic Encyclopedia of Archaeal and Bacterial Type Strains, Phase II (KMG-II): from individual species to whole genera.</title>
        <authorList>
            <person name="Goeker M."/>
        </authorList>
    </citation>
    <scope>NUCLEOTIDE SEQUENCE [LARGE SCALE GENOMIC DNA]</scope>
    <source>
        <strain evidence="3 5">DSM 2261</strain>
    </source>
</reference>
<protein>
    <recommendedName>
        <fullName evidence="6">DUF885 domain-containing protein</fullName>
    </recommendedName>
</protein>
<dbReference type="AlphaFoldDB" id="A0AAC8THS5"/>
<organism evidence="2 4">
    <name type="scientific">Archangium gephyra</name>
    <dbReference type="NCBI Taxonomy" id="48"/>
    <lineage>
        <taxon>Bacteria</taxon>
        <taxon>Pseudomonadati</taxon>
        <taxon>Myxococcota</taxon>
        <taxon>Myxococcia</taxon>
        <taxon>Myxococcales</taxon>
        <taxon>Cystobacterineae</taxon>
        <taxon>Archangiaceae</taxon>
        <taxon>Archangium</taxon>
    </lineage>
</organism>
<dbReference type="KEGG" id="age:AA314_07821"/>
<dbReference type="EMBL" id="QUMU01000010">
    <property type="protein sequence ID" value="REG27056.1"/>
    <property type="molecule type" value="Genomic_DNA"/>
</dbReference>
<gene>
    <name evidence="2" type="ORF">AA314_07821</name>
    <name evidence="3" type="ORF">ATI61_11063</name>
</gene>
<dbReference type="Proteomes" id="UP000035579">
    <property type="component" value="Chromosome"/>
</dbReference>
<evidence type="ECO:0000256" key="1">
    <source>
        <dbReference type="SAM" id="SignalP"/>
    </source>
</evidence>
<evidence type="ECO:0000313" key="3">
    <source>
        <dbReference type="EMBL" id="REG27056.1"/>
    </source>
</evidence>
<reference evidence="2 4" key="1">
    <citation type="submission" date="2015-05" db="EMBL/GenBank/DDBJ databases">
        <title>Genome assembly of Archangium gephyra DSM 2261.</title>
        <authorList>
            <person name="Sharma G."/>
            <person name="Subramanian S."/>
        </authorList>
    </citation>
    <scope>NUCLEOTIDE SEQUENCE [LARGE SCALE GENOMIC DNA]</scope>
    <source>
        <strain evidence="2 4">DSM 2261</strain>
    </source>
</reference>
<proteinExistence type="predicted"/>
<evidence type="ECO:0000313" key="2">
    <source>
        <dbReference type="EMBL" id="AKJ06195.1"/>
    </source>
</evidence>